<dbReference type="NCBIfam" id="TIGR00756">
    <property type="entry name" value="PPR"/>
    <property type="match status" value="5"/>
</dbReference>
<feature type="repeat" description="PPR" evidence="3">
    <location>
        <begin position="480"/>
        <end position="514"/>
    </location>
</feature>
<feature type="region of interest" description="Disordered" evidence="4">
    <location>
        <begin position="45"/>
        <end position="91"/>
    </location>
</feature>
<feature type="repeat" description="PPR" evidence="3">
    <location>
        <begin position="410"/>
        <end position="444"/>
    </location>
</feature>
<dbReference type="Pfam" id="PF13812">
    <property type="entry name" value="PPR_3"/>
    <property type="match status" value="2"/>
</dbReference>
<feature type="non-terminal residue" evidence="5">
    <location>
        <position position="1"/>
    </location>
</feature>
<dbReference type="InterPro" id="IPR002885">
    <property type="entry name" value="PPR_rpt"/>
</dbReference>
<dbReference type="Gene3D" id="1.25.40.10">
    <property type="entry name" value="Tetratricopeptide repeat domain"/>
    <property type="match status" value="4"/>
</dbReference>
<dbReference type="PROSITE" id="PS51375">
    <property type="entry name" value="PPR"/>
    <property type="match status" value="6"/>
</dbReference>
<accession>A0A1D1XFP2</accession>
<evidence type="ECO:0000313" key="5">
    <source>
        <dbReference type="EMBL" id="JAT41222.1"/>
    </source>
</evidence>
<proteinExistence type="inferred from homology"/>
<sequence>AVFSSERLLACSPPRKTPYRSPAPAIAPVRVLSVHSPRRRLVVVSASRPPPSLLEQPSDEAAANSPKPAPSPLEEASSFRPGRPRPSGGISNGFIKALAKSPEMDALAYEYYQKARAQPGFRPDQRTLRLLTRYLLKCRQWDSLAALSEDFRASGVLPDRSSCDRLVLGCIRARKFRLAESLLATFREKQGAAPSAASASGAAMRAYNRLHMYSSTLRVHAQMMAAGVPPDPRCYCCAMDAHRKLGKADEVLALFLEFESRKMGARSSHTARICSILCDSLGRSGRAFEALRYFREMTEKGVSPDSSSYTSLISSFAGIREAEIAEDLFREARKKALAKNPAMFLRLVLMYVEVGSPGKTLEVVRAMRELGVGVSDCVFCAVINGHARRGGLRASVGAYEELVSLGCEPGQVSYASAINVFCRLGLFARAEALFTEMTRKGFDRCVVAYANMVSMYGKAGRARDAMRLLARMKEKGCEPNVWVYNALIEMHGRATDLKRVGKMWKEMRRRKVDPDKVSYTSAIGAYSKAREFGECARLYEEFRSGGGKMDRAIAGVMVGVFSRSGRVDELVKLLQDAKMEGMDLDERLYVSARNALRDAGLQTQIKWLEGSFRSQRATGT</sequence>
<keyword evidence="2" id="KW-0677">Repeat</keyword>
<dbReference type="Pfam" id="PF01535">
    <property type="entry name" value="PPR"/>
    <property type="match status" value="2"/>
</dbReference>
<evidence type="ECO:0000256" key="4">
    <source>
        <dbReference type="SAM" id="MobiDB-lite"/>
    </source>
</evidence>
<dbReference type="InterPro" id="IPR011990">
    <property type="entry name" value="TPR-like_helical_dom_sf"/>
</dbReference>
<feature type="repeat" description="PPR" evidence="3">
    <location>
        <begin position="270"/>
        <end position="304"/>
    </location>
</feature>
<dbReference type="EMBL" id="GDJX01026714">
    <property type="protein sequence ID" value="JAT41222.1"/>
    <property type="molecule type" value="Transcribed_RNA"/>
</dbReference>
<reference evidence="5" key="1">
    <citation type="submission" date="2015-07" db="EMBL/GenBank/DDBJ databases">
        <title>Transcriptome Assembly of Anthurium amnicola.</title>
        <authorList>
            <person name="Suzuki J."/>
        </authorList>
    </citation>
    <scope>NUCLEOTIDE SEQUENCE</scope>
</reference>
<name>A0A1D1XFP2_9ARAE</name>
<comment type="similarity">
    <text evidence="1">Belongs to the PPR family. P subfamily.</text>
</comment>
<dbReference type="AlphaFoldDB" id="A0A1D1XFP2"/>
<dbReference type="PANTHER" id="PTHR47447">
    <property type="entry name" value="OS03G0856100 PROTEIN"/>
    <property type="match status" value="1"/>
</dbReference>
<organism evidence="5">
    <name type="scientific">Anthurium amnicola</name>
    <dbReference type="NCBI Taxonomy" id="1678845"/>
    <lineage>
        <taxon>Eukaryota</taxon>
        <taxon>Viridiplantae</taxon>
        <taxon>Streptophyta</taxon>
        <taxon>Embryophyta</taxon>
        <taxon>Tracheophyta</taxon>
        <taxon>Spermatophyta</taxon>
        <taxon>Magnoliopsida</taxon>
        <taxon>Liliopsida</taxon>
        <taxon>Araceae</taxon>
        <taxon>Pothoideae</taxon>
        <taxon>Potheae</taxon>
        <taxon>Anthurium</taxon>
    </lineage>
</organism>
<feature type="repeat" description="PPR" evidence="3">
    <location>
        <begin position="305"/>
        <end position="339"/>
    </location>
</feature>
<dbReference type="PANTHER" id="PTHR47447:SF21">
    <property type="entry name" value="PENTACOTRIPEPTIDE-REPEAT REGION OF PRORP DOMAIN-CONTAINING PROTEIN"/>
    <property type="match status" value="1"/>
</dbReference>
<feature type="repeat" description="PPR" evidence="3">
    <location>
        <begin position="445"/>
        <end position="479"/>
    </location>
</feature>
<gene>
    <name evidence="5" type="primary">At5g13770</name>
    <name evidence="5" type="ORF">g.39544</name>
</gene>
<evidence type="ECO:0000256" key="2">
    <source>
        <dbReference type="ARBA" id="ARBA00022737"/>
    </source>
</evidence>
<evidence type="ECO:0000256" key="3">
    <source>
        <dbReference type="PROSITE-ProRule" id="PRU00708"/>
    </source>
</evidence>
<evidence type="ECO:0000256" key="1">
    <source>
        <dbReference type="ARBA" id="ARBA00007626"/>
    </source>
</evidence>
<feature type="repeat" description="PPR" evidence="3">
    <location>
        <begin position="515"/>
        <end position="549"/>
    </location>
</feature>
<protein>
    <submittedName>
        <fullName evidence="5">Pentatricopeptide repeat-containing protein At5g13770, chloroplastic</fullName>
    </submittedName>
</protein>